<name>A0A1M6W2Q1_9BRAD</name>
<evidence type="ECO:0000313" key="9">
    <source>
        <dbReference type="EMBL" id="SEC75374.1"/>
    </source>
</evidence>
<evidence type="ECO:0000259" key="7">
    <source>
        <dbReference type="Pfam" id="PF02770"/>
    </source>
</evidence>
<dbReference type="PANTHER" id="PTHR43292">
    <property type="entry name" value="ACYL-COA DEHYDROGENASE"/>
    <property type="match status" value="1"/>
</dbReference>
<dbReference type="GO" id="GO:0005886">
    <property type="term" value="C:plasma membrane"/>
    <property type="evidence" value="ECO:0007669"/>
    <property type="project" value="TreeGrafter"/>
</dbReference>
<dbReference type="InterPro" id="IPR037069">
    <property type="entry name" value="AcylCoA_DH/ox_N_sf"/>
</dbReference>
<dbReference type="Gene3D" id="1.10.540.10">
    <property type="entry name" value="Acyl-CoA dehydrogenase/oxidase, N-terminal domain"/>
    <property type="match status" value="1"/>
</dbReference>
<protein>
    <submittedName>
        <fullName evidence="9">Acyl-CoA dehydrogenase</fullName>
    </submittedName>
</protein>
<dbReference type="PANTHER" id="PTHR43292:SF4">
    <property type="entry name" value="ACYL-COA DEHYDROGENASE FADE34"/>
    <property type="match status" value="1"/>
</dbReference>
<feature type="domain" description="Acyl-CoA dehydrogenase/oxidase C-terminal" evidence="6">
    <location>
        <begin position="277"/>
        <end position="379"/>
    </location>
</feature>
<dbReference type="Pfam" id="PF00441">
    <property type="entry name" value="Acyl-CoA_dh_1"/>
    <property type="match status" value="1"/>
</dbReference>
<dbReference type="SUPFAM" id="SSF56645">
    <property type="entry name" value="Acyl-CoA dehydrogenase NM domain-like"/>
    <property type="match status" value="1"/>
</dbReference>
<proteinExistence type="inferred from homology"/>
<evidence type="ECO:0000256" key="1">
    <source>
        <dbReference type="ARBA" id="ARBA00001974"/>
    </source>
</evidence>
<feature type="domain" description="Acyl-CoA oxidase/dehydrogenase middle" evidence="7">
    <location>
        <begin position="130"/>
        <end position="224"/>
    </location>
</feature>
<dbReference type="InterPro" id="IPR009075">
    <property type="entry name" value="AcylCo_DH/oxidase_C"/>
</dbReference>
<dbReference type="FunFam" id="2.40.110.10:FF:000011">
    <property type="entry name" value="Acyl-CoA dehydrogenase FadE34"/>
    <property type="match status" value="1"/>
</dbReference>
<evidence type="ECO:0000259" key="8">
    <source>
        <dbReference type="Pfam" id="PF02771"/>
    </source>
</evidence>
<dbReference type="OrthoDB" id="9775090at2"/>
<reference evidence="9 10" key="1">
    <citation type="submission" date="2016-10" db="EMBL/GenBank/DDBJ databases">
        <authorList>
            <person name="de Groot N.N."/>
        </authorList>
    </citation>
    <scope>NUCLEOTIDE SEQUENCE [LARGE SCALE GENOMIC DNA]</scope>
    <source>
        <strain evidence="9 10">GAS522</strain>
    </source>
</reference>
<keyword evidence="4 5" id="KW-0560">Oxidoreductase</keyword>
<comment type="cofactor">
    <cofactor evidence="1 5">
        <name>FAD</name>
        <dbReference type="ChEBI" id="CHEBI:57692"/>
    </cofactor>
</comment>
<dbReference type="InterPro" id="IPR013786">
    <property type="entry name" value="AcylCoA_DH/ox_N"/>
</dbReference>
<evidence type="ECO:0000259" key="6">
    <source>
        <dbReference type="Pfam" id="PF00441"/>
    </source>
</evidence>
<dbReference type="Pfam" id="PF02770">
    <property type="entry name" value="Acyl-CoA_dh_M"/>
    <property type="match status" value="1"/>
</dbReference>
<feature type="domain" description="Acyl-CoA dehydrogenase/oxidase N-terminal" evidence="8">
    <location>
        <begin position="13"/>
        <end position="125"/>
    </location>
</feature>
<evidence type="ECO:0000256" key="4">
    <source>
        <dbReference type="ARBA" id="ARBA00023002"/>
    </source>
</evidence>
<dbReference type="GO" id="GO:0050660">
    <property type="term" value="F:flavin adenine dinucleotide binding"/>
    <property type="evidence" value="ECO:0007669"/>
    <property type="project" value="InterPro"/>
</dbReference>
<dbReference type="Pfam" id="PF02771">
    <property type="entry name" value="Acyl-CoA_dh_N"/>
    <property type="match status" value="1"/>
</dbReference>
<sequence length="382" mass="41614">MTNQFPFAPPPRSPEAEELRREVRDFLKTELAGTTALQRAESWNGWSAEFSAKMGERGWIGMTWPKRYGGHERSALERYVVLEEMLAHGAPVSAHWIADRQSGPLLLRSGTEQQRLEILPRIAAGTCFVCIGLSEPDVGSDLASARTRAVPVDGGYRVNGTKIWTTNGHRSHYMVLFCRTGDGGERHQGLSQFLVDMKTPGVEVRPIIALTGEHHFNEVVFTDVFLPADSVIGKVGEGWQQVTSELANERSGPERFLSSFELLVEMVRALGNSPSDHAKAAVGRLVAHIVTLRRMSRSVAGMLQAGSDPTLQAAIVKDLGAVLEQEVPEIARLLVGAEPTSSSATDFSAVLAYTTLHAPSFSLRGGAREILRGIIARGLGLR</sequence>
<gene>
    <name evidence="9" type="ORF">SAMN05444171_2182</name>
</gene>
<dbReference type="InterPro" id="IPR009100">
    <property type="entry name" value="AcylCoA_DH/oxidase_NM_dom_sf"/>
</dbReference>
<keyword evidence="3 5" id="KW-0274">FAD</keyword>
<dbReference type="RefSeq" id="WP_074818702.1">
    <property type="nucleotide sequence ID" value="NZ_FNTI01000001.1"/>
</dbReference>
<accession>A0A1M6W2Q1</accession>
<evidence type="ECO:0000313" key="10">
    <source>
        <dbReference type="Proteomes" id="UP000183208"/>
    </source>
</evidence>
<dbReference type="InterPro" id="IPR006091">
    <property type="entry name" value="Acyl-CoA_Oxase/DH_mid-dom"/>
</dbReference>
<keyword evidence="2 5" id="KW-0285">Flavoprotein</keyword>
<dbReference type="InterPro" id="IPR052161">
    <property type="entry name" value="Mycobact_Acyl-CoA_DH"/>
</dbReference>
<dbReference type="Gene3D" id="2.40.110.10">
    <property type="entry name" value="Butyryl-CoA Dehydrogenase, subunit A, domain 2"/>
    <property type="match status" value="1"/>
</dbReference>
<dbReference type="GO" id="GO:0016627">
    <property type="term" value="F:oxidoreductase activity, acting on the CH-CH group of donors"/>
    <property type="evidence" value="ECO:0007669"/>
    <property type="project" value="InterPro"/>
</dbReference>
<dbReference type="AlphaFoldDB" id="A0A1M6W2Q1"/>
<comment type="similarity">
    <text evidence="5">Belongs to the acyl-CoA dehydrogenase family.</text>
</comment>
<organism evidence="9 10">
    <name type="scientific">Bradyrhizobium lablabi</name>
    <dbReference type="NCBI Taxonomy" id="722472"/>
    <lineage>
        <taxon>Bacteria</taxon>
        <taxon>Pseudomonadati</taxon>
        <taxon>Pseudomonadota</taxon>
        <taxon>Alphaproteobacteria</taxon>
        <taxon>Hyphomicrobiales</taxon>
        <taxon>Nitrobacteraceae</taxon>
        <taxon>Bradyrhizobium</taxon>
    </lineage>
</organism>
<evidence type="ECO:0000256" key="3">
    <source>
        <dbReference type="ARBA" id="ARBA00022827"/>
    </source>
</evidence>
<dbReference type="Gene3D" id="1.20.140.10">
    <property type="entry name" value="Butyryl-CoA Dehydrogenase, subunit A, domain 3"/>
    <property type="match status" value="1"/>
</dbReference>
<evidence type="ECO:0000256" key="2">
    <source>
        <dbReference type="ARBA" id="ARBA00022630"/>
    </source>
</evidence>
<dbReference type="InterPro" id="IPR046373">
    <property type="entry name" value="Acyl-CoA_Oxase/DH_mid-dom_sf"/>
</dbReference>
<dbReference type="Proteomes" id="UP000183208">
    <property type="component" value="Unassembled WGS sequence"/>
</dbReference>
<evidence type="ECO:0000256" key="5">
    <source>
        <dbReference type="RuleBase" id="RU362125"/>
    </source>
</evidence>
<dbReference type="EMBL" id="FNTI01000001">
    <property type="protein sequence ID" value="SEC75374.1"/>
    <property type="molecule type" value="Genomic_DNA"/>
</dbReference>